<feature type="transmembrane region" description="Helical" evidence="6">
    <location>
        <begin position="405"/>
        <end position="427"/>
    </location>
</feature>
<feature type="region of interest" description="Disordered" evidence="5">
    <location>
        <begin position="331"/>
        <end position="351"/>
    </location>
</feature>
<keyword evidence="2" id="KW-0547">Nucleotide-binding</keyword>
<feature type="domain" description="Protein kinase" evidence="7">
    <location>
        <begin position="19"/>
        <end position="298"/>
    </location>
</feature>
<dbReference type="SUPFAM" id="SSF56112">
    <property type="entry name" value="Protein kinase-like (PK-like)"/>
    <property type="match status" value="1"/>
</dbReference>
<dbReference type="Gene3D" id="1.10.510.10">
    <property type="entry name" value="Transferase(Phosphotransferase) domain 1"/>
    <property type="match status" value="1"/>
</dbReference>
<keyword evidence="4" id="KW-0067">ATP-binding</keyword>
<dbReference type="PANTHER" id="PTHR43289:SF34">
    <property type="entry name" value="SERINE_THREONINE-PROTEIN KINASE YBDM-RELATED"/>
    <property type="match status" value="1"/>
</dbReference>
<keyword evidence="6" id="KW-0812">Transmembrane</keyword>
<dbReference type="PROSITE" id="PS00109">
    <property type="entry name" value="PROTEIN_KINASE_TYR"/>
    <property type="match status" value="1"/>
</dbReference>
<feature type="region of interest" description="Disordered" evidence="5">
    <location>
        <begin position="452"/>
        <end position="504"/>
    </location>
</feature>
<dbReference type="GO" id="GO:0004674">
    <property type="term" value="F:protein serine/threonine kinase activity"/>
    <property type="evidence" value="ECO:0007669"/>
    <property type="project" value="UniProtKB-KW"/>
</dbReference>
<gene>
    <name evidence="8" type="ORF">LZC95_38615</name>
</gene>
<dbReference type="Proteomes" id="UP001379533">
    <property type="component" value="Chromosome"/>
</dbReference>
<accession>A0ABZ2K0U1</accession>
<evidence type="ECO:0000259" key="7">
    <source>
        <dbReference type="PROSITE" id="PS50011"/>
    </source>
</evidence>
<dbReference type="PANTHER" id="PTHR43289">
    <property type="entry name" value="MITOGEN-ACTIVATED PROTEIN KINASE KINASE KINASE 20-RELATED"/>
    <property type="match status" value="1"/>
</dbReference>
<evidence type="ECO:0000256" key="2">
    <source>
        <dbReference type="ARBA" id="ARBA00022741"/>
    </source>
</evidence>
<evidence type="ECO:0000313" key="8">
    <source>
        <dbReference type="EMBL" id="WXA92357.1"/>
    </source>
</evidence>
<dbReference type="InterPro" id="IPR008266">
    <property type="entry name" value="Tyr_kinase_AS"/>
</dbReference>
<dbReference type="RefSeq" id="WP_394842968.1">
    <property type="nucleotide sequence ID" value="NZ_CP089982.1"/>
</dbReference>
<keyword evidence="3 8" id="KW-0418">Kinase</keyword>
<evidence type="ECO:0000256" key="6">
    <source>
        <dbReference type="SAM" id="Phobius"/>
    </source>
</evidence>
<evidence type="ECO:0000256" key="1">
    <source>
        <dbReference type="ARBA" id="ARBA00022679"/>
    </source>
</evidence>
<proteinExistence type="predicted"/>
<dbReference type="CDD" id="cd14014">
    <property type="entry name" value="STKc_PknB_like"/>
    <property type="match status" value="1"/>
</dbReference>
<protein>
    <submittedName>
        <fullName evidence="8">Serine/threonine protein kinase</fullName>
    </submittedName>
</protein>
<evidence type="ECO:0000256" key="5">
    <source>
        <dbReference type="SAM" id="MobiDB-lite"/>
    </source>
</evidence>
<sequence>MAVADPRNVARVEHRIGRYEMYGEIASGGMATVYFGRLVGDAGFVRTVAIKRLHPHYAKIPQFSSRFVEEAHLAARIRHPNVVATLDTVAERDELLLVMEYVPGQSLAELQRACRNSGERIPVGVALRIAADALYGLHAAHTATDEALHPLFIVHRDVSPQNILVGVDGMARVLDFGIAKARTSVDTTQQGQLKGKLRYMSPEQVFNDPISARTDVYALSVVLWEMLTGDPLFTGSNDAATLAQVLSGVVHKPSLIARHVPPEVDEIVLRGLQRDPSLRFESAHDMAVALESAMVPALAREVSQWMQRIAASAIAWRAQAVSAIERSAMVERPSTPRAPKEIPSAPAPAVSAPAGSLPLPIAPGARSEITEQNTITDLGRKAVSYSQELGTPSSREAKAASRLKWAWGLAIVSGAVAVALGMASFGARPKEASTPPSADPVTVVPSAAASSVPTGVVAPPSPPPVSAEASTPPVTSARASAKPPPSTRAAKAPNTIRADDGRSCNPPYYEDAQGIRHIKPECLKFE</sequence>
<evidence type="ECO:0000256" key="3">
    <source>
        <dbReference type="ARBA" id="ARBA00022777"/>
    </source>
</evidence>
<dbReference type="EMBL" id="CP089982">
    <property type="protein sequence ID" value="WXA92357.1"/>
    <property type="molecule type" value="Genomic_DNA"/>
</dbReference>
<reference evidence="8 9" key="1">
    <citation type="submission" date="2021-12" db="EMBL/GenBank/DDBJ databases">
        <title>Discovery of the Pendulisporaceae a myxobacterial family with distinct sporulation behavior and unique specialized metabolism.</title>
        <authorList>
            <person name="Garcia R."/>
            <person name="Popoff A."/>
            <person name="Bader C.D."/>
            <person name="Loehr J."/>
            <person name="Walesch S."/>
            <person name="Walt C."/>
            <person name="Boldt J."/>
            <person name="Bunk B."/>
            <person name="Haeckl F.J.F.P.J."/>
            <person name="Gunesch A.P."/>
            <person name="Birkelbach J."/>
            <person name="Nuebel U."/>
            <person name="Pietschmann T."/>
            <person name="Bach T."/>
            <person name="Mueller R."/>
        </authorList>
    </citation>
    <scope>NUCLEOTIDE SEQUENCE [LARGE SCALE GENOMIC DNA]</scope>
    <source>
        <strain evidence="8 9">MSr12523</strain>
    </source>
</reference>
<organism evidence="8 9">
    <name type="scientific">Pendulispora brunnea</name>
    <dbReference type="NCBI Taxonomy" id="2905690"/>
    <lineage>
        <taxon>Bacteria</taxon>
        <taxon>Pseudomonadati</taxon>
        <taxon>Myxococcota</taxon>
        <taxon>Myxococcia</taxon>
        <taxon>Myxococcales</taxon>
        <taxon>Sorangiineae</taxon>
        <taxon>Pendulisporaceae</taxon>
        <taxon>Pendulispora</taxon>
    </lineage>
</organism>
<evidence type="ECO:0000313" key="9">
    <source>
        <dbReference type="Proteomes" id="UP001379533"/>
    </source>
</evidence>
<name>A0ABZ2K0U1_9BACT</name>
<keyword evidence="1" id="KW-0808">Transferase</keyword>
<dbReference type="PROSITE" id="PS50011">
    <property type="entry name" value="PROTEIN_KINASE_DOM"/>
    <property type="match status" value="1"/>
</dbReference>
<keyword evidence="8" id="KW-0723">Serine/threonine-protein kinase</keyword>
<keyword evidence="6" id="KW-1133">Transmembrane helix</keyword>
<dbReference type="Pfam" id="PF00069">
    <property type="entry name" value="Pkinase"/>
    <property type="match status" value="1"/>
</dbReference>
<dbReference type="InterPro" id="IPR011009">
    <property type="entry name" value="Kinase-like_dom_sf"/>
</dbReference>
<dbReference type="InterPro" id="IPR000719">
    <property type="entry name" value="Prot_kinase_dom"/>
</dbReference>
<keyword evidence="6" id="KW-0472">Membrane</keyword>
<keyword evidence="9" id="KW-1185">Reference proteome</keyword>
<dbReference type="Gene3D" id="3.30.200.20">
    <property type="entry name" value="Phosphorylase Kinase, domain 1"/>
    <property type="match status" value="1"/>
</dbReference>
<evidence type="ECO:0000256" key="4">
    <source>
        <dbReference type="ARBA" id="ARBA00022840"/>
    </source>
</evidence>